<dbReference type="GO" id="GO:0010121">
    <property type="term" value="P:L-arginine catabolic process to proline via ornithine"/>
    <property type="evidence" value="ECO:0007669"/>
    <property type="project" value="TreeGrafter"/>
</dbReference>
<evidence type="ECO:0000256" key="3">
    <source>
        <dbReference type="ARBA" id="ARBA00004998"/>
    </source>
</evidence>
<dbReference type="PANTHER" id="PTHR11986:SF18">
    <property type="entry name" value="ORNITHINE AMINOTRANSFERASE, MITOCHONDRIAL"/>
    <property type="match status" value="1"/>
</dbReference>
<comment type="subcellular location">
    <subcellularLocation>
        <location evidence="2">Mitochondrion matrix</location>
    </subcellularLocation>
</comment>
<proteinExistence type="inferred from homology"/>
<dbReference type="InterPro" id="IPR049704">
    <property type="entry name" value="Aminotrans_3_PPA_site"/>
</dbReference>
<reference evidence="12" key="1">
    <citation type="submission" date="2022-11" db="UniProtKB">
        <authorList>
            <consortium name="WormBaseParasite"/>
        </authorList>
    </citation>
    <scope>IDENTIFICATION</scope>
</reference>
<dbReference type="PANTHER" id="PTHR11986">
    <property type="entry name" value="AMINOTRANSFERASE CLASS III"/>
    <property type="match status" value="1"/>
</dbReference>
<evidence type="ECO:0000313" key="11">
    <source>
        <dbReference type="Proteomes" id="UP000887566"/>
    </source>
</evidence>
<evidence type="ECO:0000313" key="12">
    <source>
        <dbReference type="WBParaSite" id="PSAMB.scaffold1919size26686.g15532.t1"/>
    </source>
</evidence>
<keyword evidence="8 9" id="KW-0663">Pyridoxal phosphate</keyword>
<dbReference type="InterPro" id="IPR005814">
    <property type="entry name" value="Aminotrans_3"/>
</dbReference>
<dbReference type="WBParaSite" id="PSAMB.scaffold1919size26686.g15532.t1">
    <property type="protein sequence ID" value="PSAMB.scaffold1919size26686.g15532.t1"/>
    <property type="gene ID" value="PSAMB.scaffold1919size26686.g15532"/>
</dbReference>
<dbReference type="GO" id="GO:0030170">
    <property type="term" value="F:pyridoxal phosphate binding"/>
    <property type="evidence" value="ECO:0007669"/>
    <property type="project" value="InterPro"/>
</dbReference>
<keyword evidence="6 10" id="KW-0032">Aminotransferase</keyword>
<dbReference type="AlphaFoldDB" id="A0A914VG30"/>
<keyword evidence="11" id="KW-1185">Reference proteome</keyword>
<keyword evidence="7 10" id="KW-0808">Transferase</keyword>
<evidence type="ECO:0000256" key="10">
    <source>
        <dbReference type="RuleBase" id="RU365036"/>
    </source>
</evidence>
<dbReference type="InterPro" id="IPR015421">
    <property type="entry name" value="PyrdxlP-dep_Trfase_major"/>
</dbReference>
<comment type="pathway">
    <text evidence="3 10">Amino-acid biosynthesis; L-proline biosynthesis; L-glutamate 5-semialdehyde from L-ornithine: step 1/1.</text>
</comment>
<dbReference type="NCBIfam" id="TIGR01885">
    <property type="entry name" value="Orn_aminotrans"/>
    <property type="match status" value="1"/>
</dbReference>
<dbReference type="SUPFAM" id="SSF53383">
    <property type="entry name" value="PLP-dependent transferases"/>
    <property type="match status" value="1"/>
</dbReference>
<evidence type="ECO:0000256" key="5">
    <source>
        <dbReference type="ARBA" id="ARBA00012924"/>
    </source>
</evidence>
<dbReference type="InterPro" id="IPR050103">
    <property type="entry name" value="Class-III_PLP-dep_AT"/>
</dbReference>
<accession>A0A914VG30</accession>
<evidence type="ECO:0000256" key="7">
    <source>
        <dbReference type="ARBA" id="ARBA00022679"/>
    </source>
</evidence>
<evidence type="ECO:0000256" key="1">
    <source>
        <dbReference type="ARBA" id="ARBA00001933"/>
    </source>
</evidence>
<dbReference type="PROSITE" id="PS00600">
    <property type="entry name" value="AA_TRANSFER_CLASS_3"/>
    <property type="match status" value="1"/>
</dbReference>
<dbReference type="FunFam" id="3.40.640.10:FF:000011">
    <property type="entry name" value="Ornithine aminotransferase"/>
    <property type="match status" value="1"/>
</dbReference>
<protein>
    <recommendedName>
        <fullName evidence="5 10">Ornithine aminotransferase</fullName>
        <ecNumber evidence="5 10">2.6.1.13</ecNumber>
    </recommendedName>
</protein>
<comment type="cofactor">
    <cofactor evidence="1 10">
        <name>pyridoxal 5'-phosphate</name>
        <dbReference type="ChEBI" id="CHEBI:597326"/>
    </cofactor>
</comment>
<evidence type="ECO:0000256" key="8">
    <source>
        <dbReference type="ARBA" id="ARBA00022898"/>
    </source>
</evidence>
<dbReference type="InterPro" id="IPR015422">
    <property type="entry name" value="PyrdxlP-dep_Trfase_small"/>
</dbReference>
<evidence type="ECO:0000256" key="4">
    <source>
        <dbReference type="ARBA" id="ARBA00008954"/>
    </source>
</evidence>
<dbReference type="PIRSF" id="PIRSF000521">
    <property type="entry name" value="Transaminase_4ab_Lys_Orn"/>
    <property type="match status" value="1"/>
</dbReference>
<dbReference type="Proteomes" id="UP000887566">
    <property type="component" value="Unplaced"/>
</dbReference>
<dbReference type="FunFam" id="3.90.1150.10:FF:000152">
    <property type="entry name" value="Ornithine aminotransferase"/>
    <property type="match status" value="1"/>
</dbReference>
<dbReference type="CDD" id="cd00610">
    <property type="entry name" value="OAT_like"/>
    <property type="match status" value="1"/>
</dbReference>
<comment type="catalytic activity">
    <reaction evidence="10">
        <text>a 2-oxocarboxylate + L-ornithine = L-glutamate 5-semialdehyde + an L-alpha-amino acid</text>
        <dbReference type="Rhea" id="RHEA:13877"/>
        <dbReference type="ChEBI" id="CHEBI:35179"/>
        <dbReference type="ChEBI" id="CHEBI:46911"/>
        <dbReference type="ChEBI" id="CHEBI:58066"/>
        <dbReference type="ChEBI" id="CHEBI:59869"/>
        <dbReference type="EC" id="2.6.1.13"/>
    </reaction>
</comment>
<dbReference type="Pfam" id="PF00202">
    <property type="entry name" value="Aminotran_3"/>
    <property type="match status" value="1"/>
</dbReference>
<dbReference type="Gene3D" id="3.90.1150.10">
    <property type="entry name" value="Aspartate Aminotransferase, domain 1"/>
    <property type="match status" value="1"/>
</dbReference>
<dbReference type="EC" id="2.6.1.13" evidence="5 10"/>
<dbReference type="InterPro" id="IPR010164">
    <property type="entry name" value="Orn_aminotrans"/>
</dbReference>
<name>A0A914VG30_9BILA</name>
<evidence type="ECO:0000256" key="2">
    <source>
        <dbReference type="ARBA" id="ARBA00004305"/>
    </source>
</evidence>
<dbReference type="InterPro" id="IPR015424">
    <property type="entry name" value="PyrdxlP-dep_Trfase"/>
</dbReference>
<dbReference type="GO" id="GO:0004587">
    <property type="term" value="F:ornithine aminotransferase activity"/>
    <property type="evidence" value="ECO:0007669"/>
    <property type="project" value="UniProtKB-EC"/>
</dbReference>
<dbReference type="Gene3D" id="3.40.640.10">
    <property type="entry name" value="Type I PLP-dependent aspartate aminotransferase-like (Major domain)"/>
    <property type="match status" value="1"/>
</dbReference>
<evidence type="ECO:0000256" key="9">
    <source>
        <dbReference type="RuleBase" id="RU003560"/>
    </source>
</evidence>
<dbReference type="GO" id="GO:0005759">
    <property type="term" value="C:mitochondrial matrix"/>
    <property type="evidence" value="ECO:0007669"/>
    <property type="project" value="UniProtKB-SubCell"/>
</dbReference>
<comment type="similarity">
    <text evidence="4 9">Belongs to the class-III pyridoxal-phosphate-dependent aminotransferase family.</text>
</comment>
<evidence type="ECO:0000256" key="6">
    <source>
        <dbReference type="ARBA" id="ARBA00022576"/>
    </source>
</evidence>
<organism evidence="11 12">
    <name type="scientific">Plectus sambesii</name>
    <dbReference type="NCBI Taxonomy" id="2011161"/>
    <lineage>
        <taxon>Eukaryota</taxon>
        <taxon>Metazoa</taxon>
        <taxon>Ecdysozoa</taxon>
        <taxon>Nematoda</taxon>
        <taxon>Chromadorea</taxon>
        <taxon>Plectida</taxon>
        <taxon>Plectina</taxon>
        <taxon>Plectoidea</taxon>
        <taxon>Plectidae</taxon>
        <taxon>Plectus</taxon>
    </lineage>
</organism>
<sequence>MSEFASAFADFDAVQSPKLKKMLLARKSLDLLPKFARSAHLSSAQIYERERIYGAHNYKPVEVALCKGEGIYVWDVEGKKYFDFLSGYSVVNQGHCHPRLVEVMAKQAKTLTITSRAFYNNVLGEYAEYITKLLGYNKVLPINSGVEGSETSVKLARRWAYTVKGVQRDNAKIVVPANSYWGRSIAAISTSTDIDAYSGFGPFLPGFEIVPYDDLEALEKSFKDFNTAAFLVEPIQGEAGVIVPSPGYLQGVRDLCTKYNVLFIADEVQTGLGRTGRLLCTHHDNVRPDVIVLGKALSGGMYPVSAVLADDPIMLSILPGTHGSTYGGNPLACRLAIEALKIIVEEKLPENSAKLGAILIDELKKLPKEAVKQVRGRGLFAAIVMEKKISAWDLCLKLRDNGVLAKNTHGDTIRFCPPLVINEQQLREVIGIIHKTIISMM</sequence>
<dbReference type="GO" id="GO:0019544">
    <property type="term" value="P:L-arginine catabolic process to L-glutamate"/>
    <property type="evidence" value="ECO:0007669"/>
    <property type="project" value="TreeGrafter"/>
</dbReference>
<dbReference type="GO" id="GO:0042802">
    <property type="term" value="F:identical protein binding"/>
    <property type="evidence" value="ECO:0007669"/>
    <property type="project" value="TreeGrafter"/>
</dbReference>